<dbReference type="EnsemblMetazoa" id="BGLB024634-RA">
    <property type="protein sequence ID" value="BGLB024634-PA"/>
    <property type="gene ID" value="BGLB024634"/>
</dbReference>
<feature type="transmembrane region" description="Helical" evidence="8">
    <location>
        <begin position="334"/>
        <end position="357"/>
    </location>
</feature>
<accession>A0A2C9KXF2</accession>
<evidence type="ECO:0000313" key="11">
    <source>
        <dbReference type="Proteomes" id="UP000076420"/>
    </source>
</evidence>
<dbReference type="Proteomes" id="UP001165740">
    <property type="component" value="Chromosome 3"/>
</dbReference>
<reference evidence="13" key="2">
    <citation type="submission" date="2025-04" db="UniProtKB">
        <authorList>
            <consortium name="RefSeq"/>
        </authorList>
    </citation>
    <scope>IDENTIFICATION</scope>
</reference>
<sequence length="385" mass="43002">MFIIQDCSPEIEYLNIATETQGSLFNVTAIAQSATVLTRDHNVSVPSSPRAIRYDISVAVVAALDFILNCILLQVLCLCGVVGNALNIVILSRHGCRKPTNILLTSLSVSDLLFSVTQSLSRAWSIVARFDLNSALTLNSMYVVYVRSWNEAALTISIYQVTMIALVRLLAVCCPLHVHRIVTPLRVKFLTCAIYIILVVLHSPIQFMYEIRWVPVIGNATVADYQPSHFYVSHTDGVNFYIAAILSNARSSVPLTTVSVCSIIIILRLSISNKLLDKQSDSIKKKARSIKSVKMLLTICFILMFLVLVPTTTFEAYISFGPDKAQLSCRLKIVVLYLSNILFQFSCSVNFVVYVTMNSKFAKTYKQLFCSNQKPSPQKRKSFEK</sequence>
<dbReference type="Pfam" id="PF00001">
    <property type="entry name" value="7tm_1"/>
    <property type="match status" value="1"/>
</dbReference>
<feature type="domain" description="G-protein coupled receptors family 1 profile" evidence="9">
    <location>
        <begin position="83"/>
        <end position="354"/>
    </location>
</feature>
<keyword evidence="12" id="KW-1185">Reference proteome</keyword>
<evidence type="ECO:0000256" key="3">
    <source>
        <dbReference type="ARBA" id="ARBA00022989"/>
    </source>
</evidence>
<evidence type="ECO:0000313" key="10">
    <source>
        <dbReference type="EnsemblMetazoa" id="BGLB024634-PA"/>
    </source>
</evidence>
<keyword evidence="2 8" id="KW-0812">Transmembrane</keyword>
<dbReference type="PANTHER" id="PTHR24243">
    <property type="entry name" value="G-PROTEIN COUPLED RECEPTOR"/>
    <property type="match status" value="1"/>
</dbReference>
<dbReference type="GO" id="GO:0004930">
    <property type="term" value="F:G protein-coupled receptor activity"/>
    <property type="evidence" value="ECO:0007669"/>
    <property type="project" value="UniProtKB-KW"/>
</dbReference>
<evidence type="ECO:0000313" key="12">
    <source>
        <dbReference type="Proteomes" id="UP001165740"/>
    </source>
</evidence>
<dbReference type="KEGG" id="bgt:106050563"/>
<keyword evidence="5 8" id="KW-0472">Membrane</keyword>
<dbReference type="RefSeq" id="XP_013060992.1">
    <property type="nucleotide sequence ID" value="XM_013205538.2"/>
</dbReference>
<evidence type="ECO:0000256" key="4">
    <source>
        <dbReference type="ARBA" id="ARBA00023040"/>
    </source>
</evidence>
<evidence type="ECO:0000313" key="13">
    <source>
        <dbReference type="RefSeq" id="XP_013060992.1"/>
    </source>
</evidence>
<reference evidence="10" key="1">
    <citation type="submission" date="2020-05" db="UniProtKB">
        <authorList>
            <consortium name="EnsemblMetazoa"/>
        </authorList>
    </citation>
    <scope>IDENTIFICATION</scope>
    <source>
        <strain evidence="10">BB02</strain>
    </source>
</reference>
<evidence type="ECO:0000259" key="9">
    <source>
        <dbReference type="PROSITE" id="PS50262"/>
    </source>
</evidence>
<dbReference type="OrthoDB" id="6093078at2759"/>
<evidence type="ECO:0000256" key="6">
    <source>
        <dbReference type="ARBA" id="ARBA00023170"/>
    </source>
</evidence>
<gene>
    <name evidence="10" type="primary">106050563</name>
    <name evidence="13" type="synonym">LOC106050563</name>
</gene>
<dbReference type="GO" id="GO:0005886">
    <property type="term" value="C:plasma membrane"/>
    <property type="evidence" value="ECO:0007669"/>
    <property type="project" value="TreeGrafter"/>
</dbReference>
<dbReference type="VEuPathDB" id="VectorBase:BGLB024634"/>
<feature type="transmembrane region" description="Helical" evidence="8">
    <location>
        <begin position="253"/>
        <end position="271"/>
    </location>
</feature>
<feature type="transmembrane region" description="Helical" evidence="8">
    <location>
        <begin position="66"/>
        <end position="90"/>
    </location>
</feature>
<evidence type="ECO:0000256" key="8">
    <source>
        <dbReference type="SAM" id="Phobius"/>
    </source>
</evidence>
<dbReference type="OMA" id="MNTCATI"/>
<evidence type="ECO:0000256" key="1">
    <source>
        <dbReference type="ARBA" id="ARBA00004141"/>
    </source>
</evidence>
<dbReference type="GeneID" id="106050563"/>
<dbReference type="PANTHER" id="PTHR24243:SF208">
    <property type="entry name" value="PYROKININ-1 RECEPTOR"/>
    <property type="match status" value="1"/>
</dbReference>
<dbReference type="Gene3D" id="1.20.1070.10">
    <property type="entry name" value="Rhodopsin 7-helix transmembrane proteins"/>
    <property type="match status" value="1"/>
</dbReference>
<dbReference type="InterPro" id="IPR000276">
    <property type="entry name" value="GPCR_Rhodpsn"/>
</dbReference>
<keyword evidence="3 8" id="KW-1133">Transmembrane helix</keyword>
<dbReference type="Proteomes" id="UP000076420">
    <property type="component" value="Unassembled WGS sequence"/>
</dbReference>
<evidence type="ECO:0000256" key="5">
    <source>
        <dbReference type="ARBA" id="ARBA00023136"/>
    </source>
</evidence>
<evidence type="ECO:0000256" key="7">
    <source>
        <dbReference type="ARBA" id="ARBA00023224"/>
    </source>
</evidence>
<evidence type="ECO:0000256" key="2">
    <source>
        <dbReference type="ARBA" id="ARBA00022692"/>
    </source>
</evidence>
<keyword evidence="7" id="KW-0807">Transducer</keyword>
<keyword evidence="6" id="KW-0675">Receptor</keyword>
<feature type="transmembrane region" description="Helical" evidence="8">
    <location>
        <begin position="189"/>
        <end position="209"/>
    </location>
</feature>
<dbReference type="InterPro" id="IPR017452">
    <property type="entry name" value="GPCR_Rhodpsn_7TM"/>
</dbReference>
<name>A0A2C9KXF2_BIOGL</name>
<organism evidence="10 11">
    <name type="scientific">Biomphalaria glabrata</name>
    <name type="common">Bloodfluke planorb</name>
    <name type="synonym">Freshwater snail</name>
    <dbReference type="NCBI Taxonomy" id="6526"/>
    <lineage>
        <taxon>Eukaryota</taxon>
        <taxon>Metazoa</taxon>
        <taxon>Spiralia</taxon>
        <taxon>Lophotrochozoa</taxon>
        <taxon>Mollusca</taxon>
        <taxon>Gastropoda</taxon>
        <taxon>Heterobranchia</taxon>
        <taxon>Euthyneura</taxon>
        <taxon>Panpulmonata</taxon>
        <taxon>Hygrophila</taxon>
        <taxon>Lymnaeoidea</taxon>
        <taxon>Planorbidae</taxon>
        <taxon>Biomphalaria</taxon>
    </lineage>
</organism>
<feature type="transmembrane region" description="Helical" evidence="8">
    <location>
        <begin position="292"/>
        <end position="314"/>
    </location>
</feature>
<dbReference type="PRINTS" id="PR00237">
    <property type="entry name" value="GPCRRHODOPSN"/>
</dbReference>
<keyword evidence="4" id="KW-0297">G-protein coupled receptor</keyword>
<dbReference type="SUPFAM" id="SSF81321">
    <property type="entry name" value="Family A G protein-coupled receptor-like"/>
    <property type="match status" value="1"/>
</dbReference>
<feature type="transmembrane region" description="Helical" evidence="8">
    <location>
        <begin position="156"/>
        <end position="177"/>
    </location>
</feature>
<proteinExistence type="predicted"/>
<dbReference type="AlphaFoldDB" id="A0A2C9KXF2"/>
<dbReference type="PROSITE" id="PS50262">
    <property type="entry name" value="G_PROTEIN_RECEP_F1_2"/>
    <property type="match status" value="1"/>
</dbReference>
<comment type="subcellular location">
    <subcellularLocation>
        <location evidence="1">Membrane</location>
        <topology evidence="1">Multi-pass membrane protein</topology>
    </subcellularLocation>
</comment>
<protein>
    <submittedName>
        <fullName evidence="13">Neuropeptides capa receptor-like</fullName>
    </submittedName>
</protein>
<dbReference type="VEuPathDB" id="VectorBase:BGLAX_039484"/>